<reference evidence="3 4" key="1">
    <citation type="submission" date="2019-02" db="EMBL/GenBank/DDBJ databases">
        <title>Genome sequencing of the rare red list fungi Dentipellis fragilis.</title>
        <authorList>
            <person name="Buettner E."/>
            <person name="Kellner H."/>
        </authorList>
    </citation>
    <scope>NUCLEOTIDE SEQUENCE [LARGE SCALE GENOMIC DNA]</scope>
    <source>
        <strain evidence="3 4">DSM 105465</strain>
    </source>
</reference>
<evidence type="ECO:0000313" key="4">
    <source>
        <dbReference type="Proteomes" id="UP000298327"/>
    </source>
</evidence>
<feature type="region of interest" description="Disordered" evidence="1">
    <location>
        <begin position="41"/>
        <end position="64"/>
    </location>
</feature>
<comment type="caution">
    <text evidence="3">The sequence shown here is derived from an EMBL/GenBank/DDBJ whole genome shotgun (WGS) entry which is preliminary data.</text>
</comment>
<proteinExistence type="predicted"/>
<dbReference type="PROSITE" id="PS50011">
    <property type="entry name" value="PROTEIN_KINASE_DOM"/>
    <property type="match status" value="1"/>
</dbReference>
<organism evidence="3 4">
    <name type="scientific">Dentipellis fragilis</name>
    <dbReference type="NCBI Taxonomy" id="205917"/>
    <lineage>
        <taxon>Eukaryota</taxon>
        <taxon>Fungi</taxon>
        <taxon>Dikarya</taxon>
        <taxon>Basidiomycota</taxon>
        <taxon>Agaricomycotina</taxon>
        <taxon>Agaricomycetes</taxon>
        <taxon>Russulales</taxon>
        <taxon>Hericiaceae</taxon>
        <taxon>Dentipellis</taxon>
    </lineage>
</organism>
<evidence type="ECO:0000313" key="3">
    <source>
        <dbReference type="EMBL" id="TFY53871.1"/>
    </source>
</evidence>
<gene>
    <name evidence="3" type="ORF">EVG20_g9935</name>
</gene>
<dbReference type="Gene3D" id="1.10.510.10">
    <property type="entry name" value="Transferase(Phosphotransferase) domain 1"/>
    <property type="match status" value="1"/>
</dbReference>
<accession>A0A4Y9XXJ4</accession>
<dbReference type="SUPFAM" id="SSF56112">
    <property type="entry name" value="Protein kinase-like (PK-like)"/>
    <property type="match status" value="1"/>
</dbReference>
<evidence type="ECO:0000256" key="1">
    <source>
        <dbReference type="SAM" id="MobiDB-lite"/>
    </source>
</evidence>
<dbReference type="EMBL" id="SEOQ01001094">
    <property type="protein sequence ID" value="TFY53871.1"/>
    <property type="molecule type" value="Genomic_DNA"/>
</dbReference>
<name>A0A4Y9XXJ4_9AGAM</name>
<keyword evidence="4" id="KW-1185">Reference proteome</keyword>
<dbReference type="AlphaFoldDB" id="A0A4Y9XXJ4"/>
<protein>
    <recommendedName>
        <fullName evidence="2">Protein kinase domain-containing protein</fullName>
    </recommendedName>
</protein>
<dbReference type="Proteomes" id="UP000298327">
    <property type="component" value="Unassembled WGS sequence"/>
</dbReference>
<dbReference type="InterPro" id="IPR011009">
    <property type="entry name" value="Kinase-like_dom_sf"/>
</dbReference>
<sequence length="469" mass="53868">MGTHGNQHHRFNSHWRNTFNSVVATRHLFLSPILLKVMPKGRPTADSQEAVPWPGWPDDEPEDEELNSSVAHRADYLAILWTPERQWAKIQPWLQSQGYMLRPRFRQGWTPSWKSKTTGKEISFREAEDAIPHDNINASATIDAVRTSDGRRVCLKRVPCRAEDSTEVSILQFLSKAEHRKDPRNHAIPLLDVIRAPDHCFLVLPFFRTLMSHEEPYNTIGEGFDLVSQTLEVKTKHSLARPTIDHRVGIGLVARTPYRSQVWRLLSPKARAHRINPRDISAANILMDAGRMFPHGFHFDSITRDKRGRSLSGVRTRTHVGGVRYYLIDFGESIRFEPSDSVLIDVWSRASIHPPETTGEDRPPYDPFKADVYTTGETYRKMLVNEYEGYFNMLLPLIDSMTATDPNARPTVKEALEKFGSIKASYSRTALHARIRPPFSDPENAFERAFSSGWHWTKQLIFAVRNLKW</sequence>
<dbReference type="GO" id="GO:0004672">
    <property type="term" value="F:protein kinase activity"/>
    <property type="evidence" value="ECO:0007669"/>
    <property type="project" value="InterPro"/>
</dbReference>
<dbReference type="OrthoDB" id="5987198at2759"/>
<dbReference type="InterPro" id="IPR000719">
    <property type="entry name" value="Prot_kinase_dom"/>
</dbReference>
<evidence type="ECO:0000259" key="2">
    <source>
        <dbReference type="PROSITE" id="PS50011"/>
    </source>
</evidence>
<feature type="domain" description="Protein kinase" evidence="2">
    <location>
        <begin position="113"/>
        <end position="435"/>
    </location>
</feature>
<dbReference type="GO" id="GO:0005524">
    <property type="term" value="F:ATP binding"/>
    <property type="evidence" value="ECO:0007669"/>
    <property type="project" value="InterPro"/>
</dbReference>